<evidence type="ECO:0000256" key="1">
    <source>
        <dbReference type="SAM" id="SignalP"/>
    </source>
</evidence>
<dbReference type="PANTHER" id="PTHR38478:SF1">
    <property type="entry name" value="ZINC DEPENDENT METALLOPROTEASE DOMAIN LIPOPROTEIN"/>
    <property type="match status" value="1"/>
</dbReference>
<dbReference type="PANTHER" id="PTHR38478">
    <property type="entry name" value="PEPTIDASE M1A AND M12B"/>
    <property type="match status" value="1"/>
</dbReference>
<feature type="domain" description="EcxA zinc-binding" evidence="2">
    <location>
        <begin position="399"/>
        <end position="702"/>
    </location>
</feature>
<dbReference type="CDD" id="cd04276">
    <property type="entry name" value="ZnMc_MMP_like_2"/>
    <property type="match status" value="1"/>
</dbReference>
<proteinExistence type="predicted"/>
<sequence>MKLLQGLLLSAVALLWCHGAQSKTLTSSDIIANSQAAKGFINYYYDAQSGELYLEPNQLNQPMLLLASLPHGVGSNKLELDRGQVSQARLVQFEQQGPYILLKQLNTRYRADTPNLLEQRSVKEAFAESILWKGKLIAGKQLLVPITQLMMLDLYGIKNTLADTGQGAYKLDESRSVIVPSSVKSFSENSDVDVQLTFSAEPAGEEVASVTPDARWMSVRVRYSFIKAPDDNYQPRAYQPYSGFRPIAYRDYATEIDEPITKQLLQRHRLQKVNAGPAPSEVVKPIVYYLDPGVPEPIRSALLAGGRWWSKAFDDAGFIGGFKMEMLPDGADPQDIRFNLVQWVHRSTRGWSLGMSVVDPRTGEIIKGQVTLGSSRVRQDHLIARAVTAGWPDRQAAAQASEALASARIRQLAAHEIGHTLGLTHNFAASTNNNASVMDYPHPYIALTDGQIDISQPYRDGLGEWDSYVIKYGYSDLGDTTETEALLVQLMQDAKQQGLRYIHDADAGAMSAANAYTSQWDRGADPVAELQRLQQVRQVALQQFSANALLKGEPLGELADAIVPLYLLTRYQIGAASKFIGGVDYGYNADIETGSWHFMSPEQQKLALDTVLENLKVEQLYLPTPLLARLVPKAGSYRRTEENFATSLGVVNDPQAMVEALSRHTLSYLLQPARLNRVAQGSARDQEQLSVMQLLDRLAATTLLADLPNNAKRAAAMRINAVVVDSSLDALADSNTNPEVKAQLALKLAYWSKQFERKAKRVSEQEAAHYELMQRVIDESLDGKTMRMISKPVPMPPGSPI</sequence>
<evidence type="ECO:0000313" key="5">
    <source>
        <dbReference type="Proteomes" id="UP000662770"/>
    </source>
</evidence>
<dbReference type="EMBL" id="CP071503">
    <property type="protein sequence ID" value="QSX34123.1"/>
    <property type="molecule type" value="Genomic_DNA"/>
</dbReference>
<dbReference type="RefSeq" id="WP_207355328.1">
    <property type="nucleotide sequence ID" value="NZ_CP071503.1"/>
</dbReference>
<evidence type="ECO:0000313" key="4">
    <source>
        <dbReference type="EMBL" id="QSX34123.1"/>
    </source>
</evidence>
<feature type="domain" description="DUF5117" evidence="3">
    <location>
        <begin position="83"/>
        <end position="272"/>
    </location>
</feature>
<keyword evidence="4" id="KW-0645">Protease</keyword>
<accession>A0ABX7QTE5</accession>
<dbReference type="Pfam" id="PF16313">
    <property type="entry name" value="DUF4953"/>
    <property type="match status" value="1"/>
</dbReference>
<name>A0ABX7QTE5_9GAMM</name>
<protein>
    <submittedName>
        <fullName evidence="4">Zinc-dependent metalloprotease</fullName>
    </submittedName>
</protein>
<dbReference type="InterPro" id="IPR034032">
    <property type="entry name" value="Zn_MMP-like_bac"/>
</dbReference>
<keyword evidence="4" id="KW-0482">Metalloprotease</keyword>
<dbReference type="Pfam" id="PF17148">
    <property type="entry name" value="DUF5117"/>
    <property type="match status" value="1"/>
</dbReference>
<keyword evidence="4" id="KW-0378">Hydrolase</keyword>
<evidence type="ECO:0000259" key="2">
    <source>
        <dbReference type="Pfam" id="PF16313"/>
    </source>
</evidence>
<dbReference type="SUPFAM" id="SSF55486">
    <property type="entry name" value="Metalloproteases ('zincins'), catalytic domain"/>
    <property type="match status" value="1"/>
</dbReference>
<dbReference type="GO" id="GO:0008237">
    <property type="term" value="F:metallopeptidase activity"/>
    <property type="evidence" value="ECO:0007669"/>
    <property type="project" value="UniProtKB-KW"/>
</dbReference>
<reference evidence="4 5" key="1">
    <citation type="submission" date="2021-03" db="EMBL/GenBank/DDBJ databases">
        <title>Novel species identification of genus Shewanella.</title>
        <authorList>
            <person name="Liu G."/>
            <person name="Zhang Q."/>
        </authorList>
    </citation>
    <scope>NUCLEOTIDE SEQUENCE [LARGE SCALE GENOMIC DNA]</scope>
    <source>
        <strain evidence="4 5">FJAT-51800</strain>
    </source>
</reference>
<keyword evidence="1" id="KW-0732">Signal</keyword>
<evidence type="ECO:0000259" key="3">
    <source>
        <dbReference type="Pfam" id="PF17148"/>
    </source>
</evidence>
<keyword evidence="5" id="KW-1185">Reference proteome</keyword>
<feature type="signal peptide" evidence="1">
    <location>
        <begin position="1"/>
        <end position="22"/>
    </location>
</feature>
<dbReference type="InterPro" id="IPR032534">
    <property type="entry name" value="EcxA_zinc-bd"/>
</dbReference>
<dbReference type="Gene3D" id="3.40.390.10">
    <property type="entry name" value="Collagenase (Catalytic Domain)"/>
    <property type="match status" value="1"/>
</dbReference>
<organism evidence="4 5">
    <name type="scientific">Shewanella avicenniae</name>
    <dbReference type="NCBI Taxonomy" id="2814294"/>
    <lineage>
        <taxon>Bacteria</taxon>
        <taxon>Pseudomonadati</taxon>
        <taxon>Pseudomonadota</taxon>
        <taxon>Gammaproteobacteria</taxon>
        <taxon>Alteromonadales</taxon>
        <taxon>Shewanellaceae</taxon>
        <taxon>Shewanella</taxon>
    </lineage>
</organism>
<dbReference type="InterPro" id="IPR033413">
    <property type="entry name" value="DUF5117"/>
</dbReference>
<dbReference type="Proteomes" id="UP000662770">
    <property type="component" value="Chromosome"/>
</dbReference>
<feature type="chain" id="PRO_5045187146" evidence="1">
    <location>
        <begin position="23"/>
        <end position="801"/>
    </location>
</feature>
<gene>
    <name evidence="4" type="ORF">JYB87_02425</name>
</gene>
<dbReference type="InterPro" id="IPR024079">
    <property type="entry name" value="MetalloPept_cat_dom_sf"/>
</dbReference>